<comment type="caution">
    <text evidence="1">The sequence shown here is derived from an EMBL/GenBank/DDBJ whole genome shotgun (WGS) entry which is preliminary data.</text>
</comment>
<proteinExistence type="predicted"/>
<dbReference type="EMBL" id="CM042044">
    <property type="protein sequence ID" value="KAI3688258.1"/>
    <property type="molecule type" value="Genomic_DNA"/>
</dbReference>
<protein>
    <submittedName>
        <fullName evidence="1">Uncharacterized protein</fullName>
    </submittedName>
</protein>
<keyword evidence="2" id="KW-1185">Reference proteome</keyword>
<name>A0ACB8YS70_9ASTR</name>
<dbReference type="Proteomes" id="UP001056120">
    <property type="component" value="Linkage Group LG27"/>
</dbReference>
<sequence>MIQWQGNTIEFNKNLGLLKSIDLSSNNLTVRIPYELTDLHELLALNLSNNALAGEIPHKIGEMKNLLTLDLSRNNLSGGLPSSMSQLNFINYIDMSHNNLLGRIPPGQLQTFDPSRYADNVGLCGLPVLEKCGGDDEIQKYHLWRVKMMIMRKEQMKFGDGFILVAPLVLVPDFGLCVMFYLGTAVRDMLFFTL</sequence>
<evidence type="ECO:0000313" key="1">
    <source>
        <dbReference type="EMBL" id="KAI3688258.1"/>
    </source>
</evidence>
<organism evidence="1 2">
    <name type="scientific">Smallanthus sonchifolius</name>
    <dbReference type="NCBI Taxonomy" id="185202"/>
    <lineage>
        <taxon>Eukaryota</taxon>
        <taxon>Viridiplantae</taxon>
        <taxon>Streptophyta</taxon>
        <taxon>Embryophyta</taxon>
        <taxon>Tracheophyta</taxon>
        <taxon>Spermatophyta</taxon>
        <taxon>Magnoliopsida</taxon>
        <taxon>eudicotyledons</taxon>
        <taxon>Gunneridae</taxon>
        <taxon>Pentapetalae</taxon>
        <taxon>asterids</taxon>
        <taxon>campanulids</taxon>
        <taxon>Asterales</taxon>
        <taxon>Asteraceae</taxon>
        <taxon>Asteroideae</taxon>
        <taxon>Heliantheae alliance</taxon>
        <taxon>Millerieae</taxon>
        <taxon>Smallanthus</taxon>
    </lineage>
</organism>
<accession>A0ACB8YS70</accession>
<gene>
    <name evidence="1" type="ORF">L1987_81969</name>
</gene>
<evidence type="ECO:0000313" key="2">
    <source>
        <dbReference type="Proteomes" id="UP001056120"/>
    </source>
</evidence>
<reference evidence="2" key="1">
    <citation type="journal article" date="2022" name="Mol. Ecol. Resour.">
        <title>The genomes of chicory, endive, great burdock and yacon provide insights into Asteraceae palaeo-polyploidization history and plant inulin production.</title>
        <authorList>
            <person name="Fan W."/>
            <person name="Wang S."/>
            <person name="Wang H."/>
            <person name="Wang A."/>
            <person name="Jiang F."/>
            <person name="Liu H."/>
            <person name="Zhao H."/>
            <person name="Xu D."/>
            <person name="Zhang Y."/>
        </authorList>
    </citation>
    <scope>NUCLEOTIDE SEQUENCE [LARGE SCALE GENOMIC DNA]</scope>
    <source>
        <strain evidence="2">cv. Yunnan</strain>
    </source>
</reference>
<reference evidence="1 2" key="2">
    <citation type="journal article" date="2022" name="Mol. Ecol. Resour.">
        <title>The genomes of chicory, endive, great burdock and yacon provide insights into Asteraceae paleo-polyploidization history and plant inulin production.</title>
        <authorList>
            <person name="Fan W."/>
            <person name="Wang S."/>
            <person name="Wang H."/>
            <person name="Wang A."/>
            <person name="Jiang F."/>
            <person name="Liu H."/>
            <person name="Zhao H."/>
            <person name="Xu D."/>
            <person name="Zhang Y."/>
        </authorList>
    </citation>
    <scope>NUCLEOTIDE SEQUENCE [LARGE SCALE GENOMIC DNA]</scope>
    <source>
        <strain evidence="2">cv. Yunnan</strain>
        <tissue evidence="1">Leaves</tissue>
    </source>
</reference>